<dbReference type="AlphaFoldDB" id="H8GKF4"/>
<evidence type="ECO:0000256" key="2">
    <source>
        <dbReference type="SAM" id="MobiDB-lite"/>
    </source>
</evidence>
<feature type="region of interest" description="Disordered" evidence="2">
    <location>
        <begin position="1"/>
        <end position="21"/>
    </location>
</feature>
<organism evidence="4 5">
    <name type="scientific">Methylomicrobium album BG8</name>
    <dbReference type="NCBI Taxonomy" id="686340"/>
    <lineage>
        <taxon>Bacteria</taxon>
        <taxon>Pseudomonadati</taxon>
        <taxon>Pseudomonadota</taxon>
        <taxon>Gammaproteobacteria</taxon>
        <taxon>Methylococcales</taxon>
        <taxon>Methylococcaceae</taxon>
        <taxon>Methylomicrobium</taxon>
    </lineage>
</organism>
<dbReference type="PANTHER" id="PTHR35526">
    <property type="entry name" value="ANTI-SIGMA-F FACTOR RSBW-RELATED"/>
    <property type="match status" value="1"/>
</dbReference>
<feature type="domain" description="Histidine kinase/HSP90-like ATPase" evidence="3">
    <location>
        <begin position="34"/>
        <end position="156"/>
    </location>
</feature>
<gene>
    <name evidence="4" type="ORF">Metal_2747</name>
</gene>
<protein>
    <submittedName>
        <fullName evidence="4">Anti-sigma regulatory factor (Ser/Thr protein kinase)</fullName>
    </submittedName>
</protein>
<dbReference type="GO" id="GO:0004674">
    <property type="term" value="F:protein serine/threonine kinase activity"/>
    <property type="evidence" value="ECO:0007669"/>
    <property type="project" value="UniProtKB-KW"/>
</dbReference>
<dbReference type="eggNOG" id="COG2172">
    <property type="taxonomic scope" value="Bacteria"/>
</dbReference>
<dbReference type="Pfam" id="PF13581">
    <property type="entry name" value="HATPase_c_2"/>
    <property type="match status" value="1"/>
</dbReference>
<dbReference type="STRING" id="686340.Metal_2747"/>
<evidence type="ECO:0000259" key="3">
    <source>
        <dbReference type="Pfam" id="PF13581"/>
    </source>
</evidence>
<keyword evidence="1" id="KW-0723">Serine/threonine-protein kinase</keyword>
<dbReference type="SUPFAM" id="SSF55874">
    <property type="entry name" value="ATPase domain of HSP90 chaperone/DNA topoisomerase II/histidine kinase"/>
    <property type="match status" value="1"/>
</dbReference>
<dbReference type="InterPro" id="IPR036890">
    <property type="entry name" value="HATPase_C_sf"/>
</dbReference>
<dbReference type="Gene3D" id="3.30.565.10">
    <property type="entry name" value="Histidine kinase-like ATPase, C-terminal domain"/>
    <property type="match status" value="1"/>
</dbReference>
<keyword evidence="4" id="KW-0418">Kinase</keyword>
<dbReference type="EMBL" id="CM001475">
    <property type="protein sequence ID" value="EIC30445.1"/>
    <property type="molecule type" value="Genomic_DNA"/>
</dbReference>
<proteinExistence type="predicted"/>
<dbReference type="InterPro" id="IPR003594">
    <property type="entry name" value="HATPase_dom"/>
</dbReference>
<dbReference type="InterPro" id="IPR050267">
    <property type="entry name" value="Anti-sigma-factor_SerPK"/>
</dbReference>
<dbReference type="HOGENOM" id="CLU_090336_24_1_6"/>
<reference evidence="4 5" key="1">
    <citation type="journal article" date="2013" name="Genome Announc.">
        <title>Genome Sequence of the Obligate Gammaproteobacterial Methanotroph Methylomicrobium album Strain BG8.</title>
        <authorList>
            <person name="Kits K.D."/>
            <person name="Kalyuzhnaya M.G."/>
            <person name="Klotz M.G."/>
            <person name="Jetten M.S."/>
            <person name="Op den Camp H.J."/>
            <person name="Vuilleumier S."/>
            <person name="Bringel F."/>
            <person name="Dispirito A.A."/>
            <person name="Murrell J.C."/>
            <person name="Bruce D."/>
            <person name="Cheng J.F."/>
            <person name="Copeland A."/>
            <person name="Goodwin L."/>
            <person name="Hauser L."/>
            <person name="Lajus A."/>
            <person name="Land M.L."/>
            <person name="Lapidus A."/>
            <person name="Lucas S."/>
            <person name="Medigue C."/>
            <person name="Pitluck S."/>
            <person name="Woyke T."/>
            <person name="Zeytun A."/>
            <person name="Stein L.Y."/>
        </authorList>
    </citation>
    <scope>NUCLEOTIDE SEQUENCE [LARGE SCALE GENOMIC DNA]</scope>
    <source>
        <strain evidence="4 5">BG8</strain>
    </source>
</reference>
<evidence type="ECO:0000256" key="1">
    <source>
        <dbReference type="ARBA" id="ARBA00022527"/>
    </source>
</evidence>
<name>H8GKF4_METAL</name>
<keyword evidence="4" id="KW-0808">Transferase</keyword>
<evidence type="ECO:0000313" key="5">
    <source>
        <dbReference type="Proteomes" id="UP000005090"/>
    </source>
</evidence>
<sequence>MAESDKPAPSAETQSGASRLRGRDKKVVLDYRLPTRLEEIEKLAEAVNRALPDRDLAFAANLCLEELITNTILHGIKGAADRFIDVRISRSDEWLEILLKDDAPRFDPFVQAPRPDIGLDIDERPIGGLGVHMVKQLMDETHAYYEGAGNRIVLRKRLRGRASP</sequence>
<dbReference type="Proteomes" id="UP000005090">
    <property type="component" value="Chromosome"/>
</dbReference>
<dbReference type="RefSeq" id="WP_005373067.1">
    <property type="nucleotide sequence ID" value="NZ_CM001475.1"/>
</dbReference>
<accession>H8GKF4</accession>
<keyword evidence="5" id="KW-1185">Reference proteome</keyword>
<evidence type="ECO:0000313" key="4">
    <source>
        <dbReference type="EMBL" id="EIC30445.1"/>
    </source>
</evidence>
<dbReference type="CDD" id="cd16936">
    <property type="entry name" value="HATPase_RsbW-like"/>
    <property type="match status" value="1"/>
</dbReference>